<dbReference type="OrthoDB" id="9790012at2"/>
<dbReference type="AlphaFoldDB" id="A0A243WFH3"/>
<dbReference type="InterPro" id="IPR010430">
    <property type="entry name" value="DUF1028"/>
</dbReference>
<dbReference type="SUPFAM" id="SSF48452">
    <property type="entry name" value="TPR-like"/>
    <property type="match status" value="1"/>
</dbReference>
<proteinExistence type="predicted"/>
<keyword evidence="3" id="KW-1185">Reference proteome</keyword>
<dbReference type="Pfam" id="PF06267">
    <property type="entry name" value="DUF1028"/>
    <property type="match status" value="1"/>
</dbReference>
<dbReference type="InterPro" id="IPR011990">
    <property type="entry name" value="TPR-like_helical_dom_sf"/>
</dbReference>
<reference evidence="2 3" key="1">
    <citation type="submission" date="2017-01" db="EMBL/GenBank/DDBJ databases">
        <title>A new Hymenobacter.</title>
        <authorList>
            <person name="Liang Y."/>
            <person name="Feng F."/>
        </authorList>
    </citation>
    <scope>NUCLEOTIDE SEQUENCE [LARGE SCALE GENOMIC DNA]</scope>
    <source>
        <strain evidence="2">MIMBbqt21</strain>
    </source>
</reference>
<gene>
    <name evidence="2" type="ORF">BXP70_06840</name>
</gene>
<keyword evidence="2" id="KW-0378">Hydrolase</keyword>
<evidence type="ECO:0000313" key="3">
    <source>
        <dbReference type="Proteomes" id="UP000194873"/>
    </source>
</evidence>
<protein>
    <submittedName>
        <fullName evidence="2">Zn-dependent protease</fullName>
    </submittedName>
</protein>
<sequence>MFLKRLPVLLASLLLGFTQLAFAQTTSVYSATEPLAHTFSIVARDPATGDMAVAVQSHWFSVGTSVSWGEAGVGVVATQSFTNKSFGPRGLALLKSGKMAQQVLDELLANDEGRDVRQVAILDAQGNVATHTGKKCVDEASHVKGTQFSVQANMMLNSTVPAAMAKAYEQNANLPLAERVLAALDAAQIAGGDIRGRQSAALLVVRGKATEGPWADRLIDLRVDDNDVPLKELRRLLSLHRAYEHMNAGDLAVEKNDVPGAIREYQAAEKMFPNNLEMKYWHAISLANKQQVPAAIALLRPIFKQEPNWRILTQRLPKVGLLTVSDAELKQILTLK</sequence>
<feature type="signal peptide" evidence="1">
    <location>
        <begin position="1"/>
        <end position="23"/>
    </location>
</feature>
<evidence type="ECO:0000313" key="2">
    <source>
        <dbReference type="EMBL" id="OUJ74494.1"/>
    </source>
</evidence>
<dbReference type="SUPFAM" id="SSF56235">
    <property type="entry name" value="N-terminal nucleophile aminohydrolases (Ntn hydrolases)"/>
    <property type="match status" value="1"/>
</dbReference>
<dbReference type="PANTHER" id="PTHR39328">
    <property type="entry name" value="BLL2871 PROTEIN"/>
    <property type="match status" value="1"/>
</dbReference>
<keyword evidence="1" id="KW-0732">Signal</keyword>
<dbReference type="RefSeq" id="WP_086593292.1">
    <property type="nucleotide sequence ID" value="NZ_MTSE01000003.1"/>
</dbReference>
<name>A0A243WFH3_9BACT</name>
<dbReference type="GO" id="GO:0008233">
    <property type="term" value="F:peptidase activity"/>
    <property type="evidence" value="ECO:0007669"/>
    <property type="project" value="UniProtKB-KW"/>
</dbReference>
<dbReference type="InterPro" id="IPR029055">
    <property type="entry name" value="Ntn_hydrolases_N"/>
</dbReference>
<feature type="chain" id="PRO_5012602695" evidence="1">
    <location>
        <begin position="24"/>
        <end position="336"/>
    </location>
</feature>
<keyword evidence="2" id="KW-0645">Protease</keyword>
<dbReference type="GO" id="GO:0006508">
    <property type="term" value="P:proteolysis"/>
    <property type="evidence" value="ECO:0007669"/>
    <property type="project" value="UniProtKB-KW"/>
</dbReference>
<organism evidence="2 3">
    <name type="scientific">Hymenobacter crusticola</name>
    <dbReference type="NCBI Taxonomy" id="1770526"/>
    <lineage>
        <taxon>Bacteria</taxon>
        <taxon>Pseudomonadati</taxon>
        <taxon>Bacteroidota</taxon>
        <taxon>Cytophagia</taxon>
        <taxon>Cytophagales</taxon>
        <taxon>Hymenobacteraceae</taxon>
        <taxon>Hymenobacter</taxon>
    </lineage>
</organism>
<comment type="caution">
    <text evidence="2">The sequence shown here is derived from an EMBL/GenBank/DDBJ whole genome shotgun (WGS) entry which is preliminary data.</text>
</comment>
<dbReference type="Proteomes" id="UP000194873">
    <property type="component" value="Unassembled WGS sequence"/>
</dbReference>
<dbReference type="EMBL" id="MTSE01000003">
    <property type="protein sequence ID" value="OUJ74494.1"/>
    <property type="molecule type" value="Genomic_DNA"/>
</dbReference>
<dbReference type="Gene3D" id="3.60.20.10">
    <property type="entry name" value="Glutamine Phosphoribosylpyrophosphate, subunit 1, domain 1"/>
    <property type="match status" value="1"/>
</dbReference>
<dbReference type="PANTHER" id="PTHR39328:SF1">
    <property type="entry name" value="BLL2871 PROTEIN"/>
    <property type="match status" value="1"/>
</dbReference>
<evidence type="ECO:0000256" key="1">
    <source>
        <dbReference type="SAM" id="SignalP"/>
    </source>
</evidence>
<accession>A0A243WFH3</accession>